<evidence type="ECO:0000256" key="2">
    <source>
        <dbReference type="SAM" id="SignalP"/>
    </source>
</evidence>
<feature type="coiled-coil region" evidence="1">
    <location>
        <begin position="257"/>
        <end position="305"/>
    </location>
</feature>
<keyword evidence="2" id="KW-0732">Signal</keyword>
<keyword evidence="1" id="KW-0175">Coiled coil</keyword>
<evidence type="ECO:0000313" key="3">
    <source>
        <dbReference type="EMBL" id="CAF1339669.1"/>
    </source>
</evidence>
<organism evidence="3 4">
    <name type="scientific">Rotaria sordida</name>
    <dbReference type="NCBI Taxonomy" id="392033"/>
    <lineage>
        <taxon>Eukaryota</taxon>
        <taxon>Metazoa</taxon>
        <taxon>Spiralia</taxon>
        <taxon>Gnathifera</taxon>
        <taxon>Rotifera</taxon>
        <taxon>Eurotatoria</taxon>
        <taxon>Bdelloidea</taxon>
        <taxon>Philodinida</taxon>
        <taxon>Philodinidae</taxon>
        <taxon>Rotaria</taxon>
    </lineage>
</organism>
<reference evidence="3" key="1">
    <citation type="submission" date="2021-02" db="EMBL/GenBank/DDBJ databases">
        <authorList>
            <person name="Nowell W R."/>
        </authorList>
    </citation>
    <scope>NUCLEOTIDE SEQUENCE</scope>
</reference>
<dbReference type="EMBL" id="CAJNOU010002665">
    <property type="protein sequence ID" value="CAF1339669.1"/>
    <property type="molecule type" value="Genomic_DNA"/>
</dbReference>
<dbReference type="Proteomes" id="UP000663889">
    <property type="component" value="Unassembled WGS sequence"/>
</dbReference>
<feature type="chain" id="PRO_5032581592" evidence="2">
    <location>
        <begin position="21"/>
        <end position="586"/>
    </location>
</feature>
<gene>
    <name evidence="3" type="ORF">SEV965_LOCUS28276</name>
</gene>
<evidence type="ECO:0000256" key="1">
    <source>
        <dbReference type="SAM" id="Coils"/>
    </source>
</evidence>
<accession>A0A815GK67</accession>
<feature type="coiled-coil region" evidence="1">
    <location>
        <begin position="349"/>
        <end position="376"/>
    </location>
</feature>
<dbReference type="PANTHER" id="PTHR33488:SF2">
    <property type="entry name" value="EARLY ENDOSOME ANTIGEN 1-LIKE"/>
    <property type="match status" value="1"/>
</dbReference>
<dbReference type="AlphaFoldDB" id="A0A815GK67"/>
<proteinExistence type="predicted"/>
<feature type="signal peptide" evidence="2">
    <location>
        <begin position="1"/>
        <end position="20"/>
    </location>
</feature>
<dbReference type="Gene3D" id="1.20.1170.10">
    <property type="match status" value="1"/>
</dbReference>
<comment type="caution">
    <text evidence="3">The sequence shown here is derived from an EMBL/GenBank/DDBJ whole genome shotgun (WGS) entry which is preliminary data.</text>
</comment>
<dbReference type="PANTHER" id="PTHR33488">
    <property type="entry name" value="ZGC:162509"/>
    <property type="match status" value="1"/>
</dbReference>
<evidence type="ECO:0000313" key="4">
    <source>
        <dbReference type="Proteomes" id="UP000663889"/>
    </source>
</evidence>
<sequence length="586" mass="66298">MTNDRIFALLWLVVVGLIDGKLVEPSIAHTVFLPRALDPFCDPYTEAITHLSMNEVMQLPQLGDDEFLRQLALGIDTIPASMNRAISNKLADRSIDEQILYQPDIDTEWKDMMIGGPASINYVGAVMAIASRKDFSFALDYNYTLIKYPNSFHTTLVQVANEMYRALFGAHTAMDQIQANMRQIPDLLKRALKLITQASTSMTKAMLPRTLSNIGQYANESTVVARASFDRFTYLQDLLGEIFSASTYTNTQNKLLAEKLQNETELTKNTTKELSEAINEETANYEAARQALEEARQEYHKAMMNVPGGEWNSYAWQVYASNRPAVTCSGGWFWRACRSLRDEQFNEYNAAAKWKAEQALQHLKEAEAESKKFFNNQVNKQNDMAAAIHQLASLNLAELSINQTIKVLLDAAQKISEVQTQWARITKFFSKLAVETGNTQKVIMENFLGVIADAETINKPLDPIDKMLYMTMLIEAATDIDRDSHLLFLMAKTYSDVSNEYMINQIAGISGFLTLQTNEEREAYLQSVSNKTETIASQIIQLAAQRQLKYEEVSFARQLEYEQFIEESEVHEITDLFGGIGVGKRR</sequence>
<name>A0A815GK67_9BILA</name>
<protein>
    <submittedName>
        <fullName evidence="3">Uncharacterized protein</fullName>
    </submittedName>
</protein>